<evidence type="ECO:0000256" key="8">
    <source>
        <dbReference type="RuleBase" id="RU000682"/>
    </source>
</evidence>
<comment type="similarity">
    <text evidence="2">Belongs to the paired homeobox family. Bicoid subfamily.</text>
</comment>
<evidence type="ECO:0000256" key="3">
    <source>
        <dbReference type="ARBA" id="ARBA00022473"/>
    </source>
</evidence>
<dbReference type="GO" id="GO:0000981">
    <property type="term" value="F:DNA-binding transcription factor activity, RNA polymerase II-specific"/>
    <property type="evidence" value="ECO:0007669"/>
    <property type="project" value="InterPro"/>
</dbReference>
<evidence type="ECO:0000313" key="11">
    <source>
        <dbReference type="EMBL" id="AFY10812.1"/>
    </source>
</evidence>
<dbReference type="PROSITE" id="PS50071">
    <property type="entry name" value="HOMEOBOX_2"/>
    <property type="match status" value="1"/>
</dbReference>
<dbReference type="SUPFAM" id="SSF46689">
    <property type="entry name" value="Homeodomain-like"/>
    <property type="match status" value="1"/>
</dbReference>
<accession>K9MZV7</accession>
<keyword evidence="3" id="KW-0217">Developmental protein</keyword>
<evidence type="ECO:0000256" key="2">
    <source>
        <dbReference type="ARBA" id="ARBA00006503"/>
    </source>
</evidence>
<dbReference type="PANTHER" id="PTHR45882:SF3">
    <property type="entry name" value="PITUITARY HOMEOBOX HOMOLOG PTX1"/>
    <property type="match status" value="1"/>
</dbReference>
<dbReference type="AlphaFoldDB" id="K9MZV7"/>
<protein>
    <submittedName>
        <fullName evidence="11">Pitx</fullName>
    </submittedName>
</protein>
<dbReference type="Pfam" id="PF00046">
    <property type="entry name" value="Homeodomain"/>
    <property type="match status" value="1"/>
</dbReference>
<dbReference type="GO" id="GO:0005634">
    <property type="term" value="C:nucleus"/>
    <property type="evidence" value="ECO:0007669"/>
    <property type="project" value="UniProtKB-SubCell"/>
</dbReference>
<sequence length="186" mass="20831">MATREEISAWTNLPEAKVRIWFKNRRAKWRKKERNQLQEYKNAAAFGMNFMPAPYDPHDFYSSQLTAGYSAYNNAWTKMAASPLNPAKTPFPWTFNPAPGNPQNPAAAAAAMVPNVSIPAPLNPSPPCPSWGANPATQQYMYGRDCTGLPQFRLKHSPQSNPIGGYQPFRPPTSIQPCQYSMDRPL</sequence>
<keyword evidence="5 7" id="KW-0371">Homeobox</keyword>
<evidence type="ECO:0000256" key="5">
    <source>
        <dbReference type="ARBA" id="ARBA00023155"/>
    </source>
</evidence>
<reference evidence="11" key="2">
    <citation type="journal article" date="2013" name="PLoS ONE">
        <title>Mesodermal Gene Expression in the Acoel Isodiametra pulchra Indicates a Low Number of Mesodermal Cell Types and the Endomesodermal Origin of the Gonads.</title>
        <authorList>
            <person name="Chiodin M."/>
            <person name="Borve A."/>
            <person name="Berezikov E."/>
            <person name="Ladurner P."/>
            <person name="Martinez P."/>
            <person name="Hejnol A."/>
        </authorList>
    </citation>
    <scope>NUCLEOTIDE SEQUENCE</scope>
</reference>
<keyword evidence="4 7" id="KW-0238">DNA-binding</keyword>
<dbReference type="CDD" id="cd00086">
    <property type="entry name" value="homeodomain"/>
    <property type="match status" value="1"/>
</dbReference>
<evidence type="ECO:0000256" key="7">
    <source>
        <dbReference type="PROSITE-ProRule" id="PRU00108"/>
    </source>
</evidence>
<proteinExistence type="evidence at transcript level"/>
<dbReference type="InterPro" id="IPR017970">
    <property type="entry name" value="Homeobox_CS"/>
</dbReference>
<evidence type="ECO:0000256" key="6">
    <source>
        <dbReference type="ARBA" id="ARBA00023242"/>
    </source>
</evidence>
<comment type="subcellular location">
    <subcellularLocation>
        <location evidence="1 7 8">Nucleus</location>
    </subcellularLocation>
</comment>
<dbReference type="Gene3D" id="1.10.10.60">
    <property type="entry name" value="Homeodomain-like"/>
    <property type="match status" value="1"/>
</dbReference>
<dbReference type="GO" id="GO:0000978">
    <property type="term" value="F:RNA polymerase II cis-regulatory region sequence-specific DNA binding"/>
    <property type="evidence" value="ECO:0007669"/>
    <property type="project" value="TreeGrafter"/>
</dbReference>
<feature type="region of interest" description="Disordered" evidence="9">
    <location>
        <begin position="157"/>
        <end position="186"/>
    </location>
</feature>
<name>K9MZV7_ISOPU</name>
<feature type="DNA-binding region" description="Homeobox" evidence="7">
    <location>
        <begin position="3"/>
        <end position="33"/>
    </location>
</feature>
<dbReference type="InterPro" id="IPR001356">
    <property type="entry name" value="HD"/>
</dbReference>
<dbReference type="PANTHER" id="PTHR45882">
    <property type="entry name" value="PITUITARY HOMEOBOX HOMOLOG PTX1"/>
    <property type="match status" value="1"/>
</dbReference>
<evidence type="ECO:0000256" key="9">
    <source>
        <dbReference type="SAM" id="MobiDB-lite"/>
    </source>
</evidence>
<evidence type="ECO:0000256" key="4">
    <source>
        <dbReference type="ARBA" id="ARBA00023125"/>
    </source>
</evidence>
<dbReference type="EMBL" id="JX853981">
    <property type="protein sequence ID" value="AFY10812.1"/>
    <property type="molecule type" value="mRNA"/>
</dbReference>
<evidence type="ECO:0000256" key="1">
    <source>
        <dbReference type="ARBA" id="ARBA00004123"/>
    </source>
</evidence>
<reference evidence="11" key="1">
    <citation type="submission" date="2012-09" db="EMBL/GenBank/DDBJ databases">
        <authorList>
            <person name="Chiodin M.M.C.Jr."/>
            <person name="Borve A.A.B."/>
            <person name="Berezikhov E.E.B."/>
            <person name="Ladurner P.P.L."/>
            <person name="Martinez P.P.M."/>
            <person name="Hejnol A.A.H.Sr."/>
        </authorList>
    </citation>
    <scope>NUCLEOTIDE SEQUENCE</scope>
</reference>
<dbReference type="InterPro" id="IPR009057">
    <property type="entry name" value="Homeodomain-like_sf"/>
</dbReference>
<feature type="domain" description="Homeobox" evidence="10">
    <location>
        <begin position="1"/>
        <end position="32"/>
    </location>
</feature>
<organism evidence="11">
    <name type="scientific">Isodiametra pulchra</name>
    <name type="common">Acoelomorph flatworm</name>
    <name type="synonym">Convoluta pulchra</name>
    <dbReference type="NCBI Taxonomy" id="504439"/>
    <lineage>
        <taxon>Eukaryota</taxon>
        <taxon>Metazoa</taxon>
        <taxon>Xenacoelomorpha</taxon>
        <taxon>Acoelomorpha</taxon>
        <taxon>Acoela</taxon>
        <taxon>Isodiametridae</taxon>
        <taxon>Isodiametra</taxon>
    </lineage>
</organism>
<evidence type="ECO:0000259" key="10">
    <source>
        <dbReference type="PROSITE" id="PS50071"/>
    </source>
</evidence>
<dbReference type="PROSITE" id="PS00027">
    <property type="entry name" value="HOMEOBOX_1"/>
    <property type="match status" value="1"/>
</dbReference>
<dbReference type="GO" id="GO:0009653">
    <property type="term" value="P:anatomical structure morphogenesis"/>
    <property type="evidence" value="ECO:0007669"/>
    <property type="project" value="TreeGrafter"/>
</dbReference>
<keyword evidence="6 7" id="KW-0539">Nucleus</keyword>